<name>A0A2T0R0Y9_9ACTN</name>
<evidence type="ECO:0000256" key="8">
    <source>
        <dbReference type="ARBA" id="ARBA00038120"/>
    </source>
</evidence>
<dbReference type="Proteomes" id="UP000238083">
    <property type="component" value="Unassembled WGS sequence"/>
</dbReference>
<keyword evidence="5" id="KW-0472">Membrane</keyword>
<evidence type="ECO:0000259" key="10">
    <source>
        <dbReference type="Pfam" id="PF00535"/>
    </source>
</evidence>
<comment type="subcellular location">
    <subcellularLocation>
        <location evidence="1">Cell membrane</location>
    </subcellularLocation>
</comment>
<evidence type="ECO:0000256" key="4">
    <source>
        <dbReference type="ARBA" id="ARBA00022679"/>
    </source>
</evidence>
<comment type="function">
    <text evidence="6">Catalyzes the glycosylation of 4,4'-diaponeurosporenoate, i.e. the esterification of glucose at the C1'' position with the carboxyl group of 4,4'-diaponeurosporenic acid, to form glycosyl-4,4'-diaponeurosporenoate. This is a step in the biosynthesis of staphyloxanthin, an orange pigment present in most staphylococci strains.</text>
</comment>
<comment type="similarity">
    <text evidence="8">Belongs to the glycosyltransferase 2 family. CrtQ subfamily.</text>
</comment>
<evidence type="ECO:0000256" key="7">
    <source>
        <dbReference type="ARBA" id="ARBA00037904"/>
    </source>
</evidence>
<evidence type="ECO:0000256" key="2">
    <source>
        <dbReference type="ARBA" id="ARBA00022475"/>
    </source>
</evidence>
<dbReference type="AlphaFoldDB" id="A0A2T0R0Y9"/>
<sequence>MTGCYGARVTSASPPAFTGSVVIPAHDEGPVIDRCLRLLDVSRGDLEVVVVANACTDDTAERARAHGVVVVETATPGKAHALDLGDERATAFPRAYVDADVSLAGDDLRRVLDVLRAGPAQAAAPALHVDTSRSSWPVRAYYAVWTALPYVTDDLVGSGVYALSRRGRERFGRFPAATGDDTFVRSLFRPGERVSVPGTRFTVHPPRTLAALLAIKTRARFSVAEHAAATGSGSAAPASAGRRLLARPDLWPAVPVYAAVGLVTRLRARHRLASGADVAWDRDTTSRVPAAR</sequence>
<comment type="caution">
    <text evidence="11">The sequence shown here is derived from an EMBL/GenBank/DDBJ whole genome shotgun (WGS) entry which is preliminary data.</text>
</comment>
<dbReference type="InterPro" id="IPR001173">
    <property type="entry name" value="Glyco_trans_2-like"/>
</dbReference>
<evidence type="ECO:0000313" key="12">
    <source>
        <dbReference type="Proteomes" id="UP000238083"/>
    </source>
</evidence>
<keyword evidence="3" id="KW-0328">Glycosyltransferase</keyword>
<dbReference type="Gene3D" id="3.90.550.10">
    <property type="entry name" value="Spore Coat Polysaccharide Biosynthesis Protein SpsA, Chain A"/>
    <property type="match status" value="1"/>
</dbReference>
<protein>
    <recommendedName>
        <fullName evidence="9">4,4'-diaponeurosporenoate glycosyltransferase</fullName>
    </recommendedName>
</protein>
<evidence type="ECO:0000256" key="3">
    <source>
        <dbReference type="ARBA" id="ARBA00022676"/>
    </source>
</evidence>
<keyword evidence="2" id="KW-1003">Cell membrane</keyword>
<reference evidence="11 12" key="1">
    <citation type="submission" date="2018-03" db="EMBL/GenBank/DDBJ databases">
        <title>Genomic Encyclopedia of Archaeal and Bacterial Type Strains, Phase II (KMG-II): from individual species to whole genera.</title>
        <authorList>
            <person name="Goeker M."/>
        </authorList>
    </citation>
    <scope>NUCLEOTIDE SEQUENCE [LARGE SCALE GENOMIC DNA]</scope>
    <source>
        <strain evidence="11 12">DSM 19711</strain>
    </source>
</reference>
<dbReference type="GO" id="GO:0005886">
    <property type="term" value="C:plasma membrane"/>
    <property type="evidence" value="ECO:0007669"/>
    <property type="project" value="UniProtKB-SubCell"/>
</dbReference>
<evidence type="ECO:0000256" key="6">
    <source>
        <dbReference type="ARBA" id="ARBA00037281"/>
    </source>
</evidence>
<dbReference type="SUPFAM" id="SSF53448">
    <property type="entry name" value="Nucleotide-diphospho-sugar transferases"/>
    <property type="match status" value="1"/>
</dbReference>
<proteinExistence type="inferred from homology"/>
<keyword evidence="12" id="KW-1185">Reference proteome</keyword>
<dbReference type="PANTHER" id="PTHR43646:SF2">
    <property type="entry name" value="GLYCOSYLTRANSFERASE 2-LIKE DOMAIN-CONTAINING PROTEIN"/>
    <property type="match status" value="1"/>
</dbReference>
<accession>A0A2T0R0Y9</accession>
<dbReference type="GO" id="GO:0016757">
    <property type="term" value="F:glycosyltransferase activity"/>
    <property type="evidence" value="ECO:0007669"/>
    <property type="project" value="UniProtKB-KW"/>
</dbReference>
<gene>
    <name evidence="11" type="ORF">CLV37_109143</name>
</gene>
<comment type="pathway">
    <text evidence="7">Carotenoid biosynthesis; staphyloxanthin biosynthesis; staphyloxanthin from farnesyl diphosphate: step 4/5.</text>
</comment>
<dbReference type="Pfam" id="PF00535">
    <property type="entry name" value="Glycos_transf_2"/>
    <property type="match status" value="1"/>
</dbReference>
<dbReference type="EMBL" id="PVZF01000009">
    <property type="protein sequence ID" value="PRY12957.1"/>
    <property type="molecule type" value="Genomic_DNA"/>
</dbReference>
<organism evidence="11 12">
    <name type="scientific">Kineococcus rhizosphaerae</name>
    <dbReference type="NCBI Taxonomy" id="559628"/>
    <lineage>
        <taxon>Bacteria</taxon>
        <taxon>Bacillati</taxon>
        <taxon>Actinomycetota</taxon>
        <taxon>Actinomycetes</taxon>
        <taxon>Kineosporiales</taxon>
        <taxon>Kineosporiaceae</taxon>
        <taxon>Kineococcus</taxon>
    </lineage>
</organism>
<evidence type="ECO:0000256" key="9">
    <source>
        <dbReference type="ARBA" id="ARBA00040345"/>
    </source>
</evidence>
<feature type="domain" description="Glycosyltransferase 2-like" evidence="10">
    <location>
        <begin position="20"/>
        <end position="133"/>
    </location>
</feature>
<evidence type="ECO:0000256" key="1">
    <source>
        <dbReference type="ARBA" id="ARBA00004236"/>
    </source>
</evidence>
<evidence type="ECO:0000313" key="11">
    <source>
        <dbReference type="EMBL" id="PRY12957.1"/>
    </source>
</evidence>
<dbReference type="InterPro" id="IPR029044">
    <property type="entry name" value="Nucleotide-diphossugar_trans"/>
</dbReference>
<evidence type="ECO:0000256" key="5">
    <source>
        <dbReference type="ARBA" id="ARBA00023136"/>
    </source>
</evidence>
<dbReference type="PANTHER" id="PTHR43646">
    <property type="entry name" value="GLYCOSYLTRANSFERASE"/>
    <property type="match status" value="1"/>
</dbReference>
<keyword evidence="4 11" id="KW-0808">Transferase</keyword>